<reference evidence="1 2" key="1">
    <citation type="submission" date="2020-01" db="EMBL/GenBank/DDBJ databases">
        <title>Spongiivirga citrea KCTC 32990T.</title>
        <authorList>
            <person name="Wang G."/>
        </authorList>
    </citation>
    <scope>NUCLEOTIDE SEQUENCE [LARGE SCALE GENOMIC DNA]</scope>
    <source>
        <strain evidence="1 2">KCTC 32990</strain>
    </source>
</reference>
<dbReference type="AlphaFoldDB" id="A0A6M0CKE2"/>
<protein>
    <submittedName>
        <fullName evidence="1">Uncharacterized protein</fullName>
    </submittedName>
</protein>
<dbReference type="SUPFAM" id="SSF69635">
    <property type="entry name" value="Type III secretory system chaperone-like"/>
    <property type="match status" value="1"/>
</dbReference>
<dbReference type="Gene3D" id="3.30.1460.10">
    <property type="match status" value="1"/>
</dbReference>
<evidence type="ECO:0000313" key="1">
    <source>
        <dbReference type="EMBL" id="NER18102.1"/>
    </source>
</evidence>
<proteinExistence type="predicted"/>
<name>A0A6M0CKE2_9FLAO</name>
<dbReference type="Proteomes" id="UP000474296">
    <property type="component" value="Unassembled WGS sequence"/>
</dbReference>
<comment type="caution">
    <text evidence="1">The sequence shown here is derived from an EMBL/GenBank/DDBJ whole genome shotgun (WGS) entry which is preliminary data.</text>
</comment>
<dbReference type="EMBL" id="JAABOQ010000005">
    <property type="protein sequence ID" value="NER18102.1"/>
    <property type="molecule type" value="Genomic_DNA"/>
</dbReference>
<gene>
    <name evidence="1" type="ORF">GWK10_12830</name>
</gene>
<sequence length="385" mass="45157">MRQALSFDKTLMSSLNTKVTVSKWYDAKDRYDENKYKEAILELFDYVNLDIRKKYANDNETYFKVPHGSVVVEVEFTDSHFKVKAPFLKVGTDKRVPLFRKVTEVNFAPLNLAQIKLEDEQLNFHYSCPWHLCEPYKIYYVLQEICHNADNFDDEFISLFDVSPLHEPQITNYDAATLDTAWTKYNDIIKEAESYMQYFDQNRMEYFNWDILNITFKKIEYLIMPNGKLRTDLEKQIGDLYSKDHMQDRIQRGKSFLARLKAKSKEEYLEDIYEAESFISIKSRLEHDALKQNWKRPYESAAKEIQDKQYTGAVLTLLVGFYDMYYYNNVPDDINDKVVAVLGNASGQDWHVAATTLYNGMTAILENRPVRGSSGKKGFFSKLFG</sequence>
<keyword evidence="2" id="KW-1185">Reference proteome</keyword>
<accession>A0A6M0CKE2</accession>
<evidence type="ECO:0000313" key="2">
    <source>
        <dbReference type="Proteomes" id="UP000474296"/>
    </source>
</evidence>
<dbReference type="RefSeq" id="WP_164032782.1">
    <property type="nucleotide sequence ID" value="NZ_JAABOQ010000005.1"/>
</dbReference>
<organism evidence="1 2">
    <name type="scientific">Spongiivirga citrea</name>
    <dbReference type="NCBI Taxonomy" id="1481457"/>
    <lineage>
        <taxon>Bacteria</taxon>
        <taxon>Pseudomonadati</taxon>
        <taxon>Bacteroidota</taxon>
        <taxon>Flavobacteriia</taxon>
        <taxon>Flavobacteriales</taxon>
        <taxon>Flavobacteriaceae</taxon>
        <taxon>Spongiivirga</taxon>
    </lineage>
</organism>